<sequence length="115" mass="12920">MFVMWSVSKNLIFTSLVVIVAATVKLKFNPEECGNAVEEVIHKLCTVNGTLCVNSWVYQEFPAVDVNNSIFAAAVDCCMRGCHAEVIKQDYCCSGGDVIMRAHARMRHRVRQHAW</sequence>
<accession>A0A7E4ZZS3</accession>
<organism evidence="2 3">
    <name type="scientific">Panagrellus redivivus</name>
    <name type="common">Microworm</name>
    <dbReference type="NCBI Taxonomy" id="6233"/>
    <lineage>
        <taxon>Eukaryota</taxon>
        <taxon>Metazoa</taxon>
        <taxon>Ecdysozoa</taxon>
        <taxon>Nematoda</taxon>
        <taxon>Chromadorea</taxon>
        <taxon>Rhabditida</taxon>
        <taxon>Tylenchina</taxon>
        <taxon>Panagrolaimomorpha</taxon>
        <taxon>Panagrolaimoidea</taxon>
        <taxon>Panagrolaimidae</taxon>
        <taxon>Panagrellus</taxon>
    </lineage>
</organism>
<dbReference type="Proteomes" id="UP000492821">
    <property type="component" value="Unassembled WGS sequence"/>
</dbReference>
<keyword evidence="2" id="KW-1185">Reference proteome</keyword>
<feature type="signal peptide" evidence="1">
    <location>
        <begin position="1"/>
        <end position="22"/>
    </location>
</feature>
<dbReference type="WBParaSite" id="Pan_g5147.t1">
    <property type="protein sequence ID" value="Pan_g5147.t1"/>
    <property type="gene ID" value="Pan_g5147"/>
</dbReference>
<reference evidence="3" key="2">
    <citation type="submission" date="2020-10" db="UniProtKB">
        <authorList>
            <consortium name="WormBaseParasite"/>
        </authorList>
    </citation>
    <scope>IDENTIFICATION</scope>
</reference>
<dbReference type="AlphaFoldDB" id="A0A7E4ZZS3"/>
<evidence type="ECO:0000313" key="3">
    <source>
        <dbReference type="WBParaSite" id="Pan_g5147.t1"/>
    </source>
</evidence>
<evidence type="ECO:0000313" key="2">
    <source>
        <dbReference type="Proteomes" id="UP000492821"/>
    </source>
</evidence>
<keyword evidence="1" id="KW-0732">Signal</keyword>
<feature type="chain" id="PRO_5028835068" evidence="1">
    <location>
        <begin position="23"/>
        <end position="115"/>
    </location>
</feature>
<protein>
    <submittedName>
        <fullName evidence="3">Secreted protein</fullName>
    </submittedName>
</protein>
<name>A0A7E4ZZS3_PANRE</name>
<reference evidence="2" key="1">
    <citation type="journal article" date="2013" name="Genetics">
        <title>The draft genome and transcriptome of Panagrellus redivivus are shaped by the harsh demands of a free-living lifestyle.</title>
        <authorList>
            <person name="Srinivasan J."/>
            <person name="Dillman A.R."/>
            <person name="Macchietto M.G."/>
            <person name="Heikkinen L."/>
            <person name="Lakso M."/>
            <person name="Fracchia K.M."/>
            <person name="Antoshechkin I."/>
            <person name="Mortazavi A."/>
            <person name="Wong G."/>
            <person name="Sternberg P.W."/>
        </authorList>
    </citation>
    <scope>NUCLEOTIDE SEQUENCE [LARGE SCALE GENOMIC DNA]</scope>
    <source>
        <strain evidence="2">MT8872</strain>
    </source>
</reference>
<evidence type="ECO:0000256" key="1">
    <source>
        <dbReference type="SAM" id="SignalP"/>
    </source>
</evidence>
<proteinExistence type="predicted"/>